<evidence type="ECO:0000256" key="2">
    <source>
        <dbReference type="ARBA" id="ARBA00022729"/>
    </source>
</evidence>
<feature type="chain" id="PRO_5029036531" description="Carboxylic ester hydrolase" evidence="4">
    <location>
        <begin position="24"/>
        <end position="334"/>
    </location>
</feature>
<evidence type="ECO:0000256" key="3">
    <source>
        <dbReference type="ARBA" id="ARBA00022801"/>
    </source>
</evidence>
<evidence type="ECO:0000256" key="4">
    <source>
        <dbReference type="RuleBase" id="RU367147"/>
    </source>
</evidence>
<name>A0A167YWW0_9HYPO</name>
<organism evidence="5 6">
    <name type="scientific">Niveomyces insectorum RCEF 264</name>
    <dbReference type="NCBI Taxonomy" id="1081102"/>
    <lineage>
        <taxon>Eukaryota</taxon>
        <taxon>Fungi</taxon>
        <taxon>Dikarya</taxon>
        <taxon>Ascomycota</taxon>
        <taxon>Pezizomycotina</taxon>
        <taxon>Sordariomycetes</taxon>
        <taxon>Hypocreomycetidae</taxon>
        <taxon>Hypocreales</taxon>
        <taxon>Cordycipitaceae</taxon>
        <taxon>Niveomyces</taxon>
    </lineage>
</organism>
<keyword evidence="2 4" id="KW-0732">Signal</keyword>
<comment type="caution">
    <text evidence="5">The sequence shown here is derived from an EMBL/GenBank/DDBJ whole genome shotgun (WGS) entry which is preliminary data.</text>
</comment>
<dbReference type="PANTHER" id="PTHR43037:SF5">
    <property type="entry name" value="FERULOYL ESTERASE"/>
    <property type="match status" value="1"/>
</dbReference>
<accession>A0A167YWW0</accession>
<dbReference type="GO" id="GO:0045493">
    <property type="term" value="P:xylan catabolic process"/>
    <property type="evidence" value="ECO:0007669"/>
    <property type="project" value="UniProtKB-UniRule"/>
</dbReference>
<evidence type="ECO:0000313" key="6">
    <source>
        <dbReference type="Proteomes" id="UP000076874"/>
    </source>
</evidence>
<keyword evidence="4" id="KW-0119">Carbohydrate metabolism</keyword>
<dbReference type="Pfam" id="PF10503">
    <property type="entry name" value="Esterase_PHB"/>
    <property type="match status" value="1"/>
</dbReference>
<keyword evidence="6" id="KW-1185">Reference proteome</keyword>
<dbReference type="GO" id="GO:0052689">
    <property type="term" value="F:carboxylic ester hydrolase activity"/>
    <property type="evidence" value="ECO:0007669"/>
    <property type="project" value="UniProtKB-KW"/>
</dbReference>
<sequence>MVRISWFRELCTGIVLCAPAVLAASLQKVTDKLANNPTNVGFYIYVPDQLPAKPPIVVNPHACHGSAQTAFTGSQFAALSSKHGYIVIYPDAPHPADHCWDVSSRQTLTHNGGGDSLGIVAMVNWTLAKYGADAGRVFATGVSSGAMMTSTLLGTYPDVFAAGSAFSGVPFGCFAAPAAAQNTSQAFDYWNDSCAKGKTQHAGADWAALVRDAFPGYDGWRPKVQIFHGTADETLDYTDFKEEVKQWNAVFGFDAAPTTTTPNTPLPGWTKTVYGAAADDWFEAYSAAGVPHNIPIEEAVTLAWFDLACTGSGCFKWGQGGPARNGSAVTASKT</sequence>
<dbReference type="GO" id="GO:0005576">
    <property type="term" value="C:extracellular region"/>
    <property type="evidence" value="ECO:0007669"/>
    <property type="project" value="UniProtKB-SubCell"/>
</dbReference>
<keyword evidence="3 4" id="KW-0378">Hydrolase</keyword>
<feature type="signal peptide" evidence="4">
    <location>
        <begin position="1"/>
        <end position="23"/>
    </location>
</feature>
<keyword evidence="1 4" id="KW-0719">Serine esterase</keyword>
<keyword evidence="4" id="KW-0964">Secreted</keyword>
<dbReference type="Proteomes" id="UP000076874">
    <property type="component" value="Unassembled WGS sequence"/>
</dbReference>
<protein>
    <recommendedName>
        <fullName evidence="4">Carboxylic ester hydrolase</fullName>
        <ecNumber evidence="4">3.1.1.-</ecNumber>
    </recommendedName>
</protein>
<comment type="function">
    <text evidence="4">Esterase involved in the hydrolysis of xylan, a major structural heterogeneous polysaccharide found in plant biomass representing the second most abundant polysaccharide in the biosphere, after cellulose.</text>
</comment>
<dbReference type="AlphaFoldDB" id="A0A167YWW0"/>
<keyword evidence="4" id="KW-0624">Polysaccharide degradation</keyword>
<dbReference type="PANTHER" id="PTHR43037">
    <property type="entry name" value="UNNAMED PRODUCT-RELATED"/>
    <property type="match status" value="1"/>
</dbReference>
<comment type="similarity">
    <text evidence="4">Belongs to the carbohydrate esterase 1 (CE1) family.</text>
</comment>
<dbReference type="EC" id="3.1.1.-" evidence="4"/>
<evidence type="ECO:0000313" key="5">
    <source>
        <dbReference type="EMBL" id="OAA66789.1"/>
    </source>
</evidence>
<reference evidence="5 6" key="1">
    <citation type="journal article" date="2016" name="Genome Biol. Evol.">
        <title>Divergent and convergent evolution of fungal pathogenicity.</title>
        <authorList>
            <person name="Shang Y."/>
            <person name="Xiao G."/>
            <person name="Zheng P."/>
            <person name="Cen K."/>
            <person name="Zhan S."/>
            <person name="Wang C."/>
        </authorList>
    </citation>
    <scope>NUCLEOTIDE SEQUENCE [LARGE SCALE GENOMIC DNA]</scope>
    <source>
        <strain evidence="5 6">RCEF 264</strain>
    </source>
</reference>
<dbReference type="InterPro" id="IPR050955">
    <property type="entry name" value="Plant_Biomass_Hydrol_Est"/>
</dbReference>
<dbReference type="InterPro" id="IPR010126">
    <property type="entry name" value="Esterase_phb"/>
</dbReference>
<dbReference type="OrthoDB" id="2425929at2759"/>
<dbReference type="EMBL" id="AZHD01000002">
    <property type="protein sequence ID" value="OAA66789.1"/>
    <property type="molecule type" value="Genomic_DNA"/>
</dbReference>
<comment type="subcellular location">
    <subcellularLocation>
        <location evidence="4">Secreted</location>
    </subcellularLocation>
</comment>
<evidence type="ECO:0000256" key="1">
    <source>
        <dbReference type="ARBA" id="ARBA00022487"/>
    </source>
</evidence>
<dbReference type="SUPFAM" id="SSF53474">
    <property type="entry name" value="alpha/beta-Hydrolases"/>
    <property type="match status" value="2"/>
</dbReference>
<dbReference type="STRING" id="1081102.A0A167YWW0"/>
<dbReference type="Gene3D" id="3.40.50.1820">
    <property type="entry name" value="alpha/beta hydrolase"/>
    <property type="match status" value="1"/>
</dbReference>
<dbReference type="InterPro" id="IPR029058">
    <property type="entry name" value="AB_hydrolase_fold"/>
</dbReference>
<proteinExistence type="inferred from homology"/>
<gene>
    <name evidence="5" type="ORF">SPI_01365</name>
</gene>
<dbReference type="NCBIfam" id="TIGR01840">
    <property type="entry name" value="esterase_phb"/>
    <property type="match status" value="1"/>
</dbReference>